<name>A0A1F8GQK0_9BACT</name>
<keyword evidence="1" id="KW-1133">Transmembrane helix</keyword>
<accession>A0A1F8GQK0</accession>
<sequence length="86" mass="9770">MKRRIKQVLGWTTLIVVLGSVFLWTTLSIYADEYAHSQSALHVSLITATIFAGCFLGSWWSTKYFIPALKKALIQASIEALRRPRK</sequence>
<evidence type="ECO:0000313" key="2">
    <source>
        <dbReference type="EMBL" id="OGN27674.1"/>
    </source>
</evidence>
<reference evidence="2 3" key="1">
    <citation type="journal article" date="2016" name="Nat. Commun.">
        <title>Thousands of microbial genomes shed light on interconnected biogeochemical processes in an aquifer system.</title>
        <authorList>
            <person name="Anantharaman K."/>
            <person name="Brown C.T."/>
            <person name="Hug L.A."/>
            <person name="Sharon I."/>
            <person name="Castelle C.J."/>
            <person name="Probst A.J."/>
            <person name="Thomas B.C."/>
            <person name="Singh A."/>
            <person name="Wilkins M.J."/>
            <person name="Karaoz U."/>
            <person name="Brodie E.L."/>
            <person name="Williams K.H."/>
            <person name="Hubbard S.S."/>
            <person name="Banfield J.F."/>
        </authorList>
    </citation>
    <scope>NUCLEOTIDE SEQUENCE [LARGE SCALE GENOMIC DNA]</scope>
</reference>
<keyword evidence="1" id="KW-0812">Transmembrane</keyword>
<dbReference type="Proteomes" id="UP000178444">
    <property type="component" value="Unassembled WGS sequence"/>
</dbReference>
<evidence type="ECO:0000256" key="1">
    <source>
        <dbReference type="SAM" id="Phobius"/>
    </source>
</evidence>
<organism evidence="2 3">
    <name type="scientific">Candidatus Yanofskybacteria bacterium RIFCSPLOWO2_01_FULL_49_17</name>
    <dbReference type="NCBI Taxonomy" id="1802700"/>
    <lineage>
        <taxon>Bacteria</taxon>
        <taxon>Candidatus Yanofskyibacteriota</taxon>
    </lineage>
</organism>
<comment type="caution">
    <text evidence="2">The sequence shown here is derived from an EMBL/GenBank/DDBJ whole genome shotgun (WGS) entry which is preliminary data.</text>
</comment>
<keyword evidence="1" id="KW-0472">Membrane</keyword>
<protein>
    <submittedName>
        <fullName evidence="2">Uncharacterized protein</fullName>
    </submittedName>
</protein>
<dbReference type="AlphaFoldDB" id="A0A1F8GQK0"/>
<proteinExistence type="predicted"/>
<dbReference type="EMBL" id="MGKO01000008">
    <property type="protein sequence ID" value="OGN27674.1"/>
    <property type="molecule type" value="Genomic_DNA"/>
</dbReference>
<gene>
    <name evidence="2" type="ORF">A2941_01650</name>
</gene>
<feature type="transmembrane region" description="Helical" evidence="1">
    <location>
        <begin position="41"/>
        <end position="61"/>
    </location>
</feature>
<evidence type="ECO:0000313" key="3">
    <source>
        <dbReference type="Proteomes" id="UP000178444"/>
    </source>
</evidence>